<dbReference type="EMBL" id="JBHDIY010000002">
    <property type="protein sequence ID" value="MFL4471327.1"/>
    <property type="molecule type" value="Genomic_DNA"/>
</dbReference>
<gene>
    <name evidence="1" type="ORF">ACERZ8_16110</name>
</gene>
<evidence type="ECO:0008006" key="3">
    <source>
        <dbReference type="Google" id="ProtNLM"/>
    </source>
</evidence>
<dbReference type="RefSeq" id="WP_407593165.1">
    <property type="nucleotide sequence ID" value="NZ_JBHDIY010000002.1"/>
</dbReference>
<proteinExistence type="predicted"/>
<reference evidence="1 2" key="1">
    <citation type="submission" date="2024-08" db="EMBL/GenBank/DDBJ databases">
        <title>Tateyamaria sp. nov., isolated from marine algae.</title>
        <authorList>
            <person name="Choi B.J."/>
            <person name="Kim J.M."/>
            <person name="Lee J.K."/>
            <person name="Choi D.G."/>
            <person name="Bayburt H."/>
            <person name="Baek J.H."/>
            <person name="Han D.M."/>
            <person name="Jeon C.O."/>
        </authorList>
    </citation>
    <scope>NUCLEOTIDE SEQUENCE [LARGE SCALE GENOMIC DNA]</scope>
    <source>
        <strain evidence="1 2">KMU-156</strain>
    </source>
</reference>
<comment type="caution">
    <text evidence="1">The sequence shown here is derived from an EMBL/GenBank/DDBJ whole genome shotgun (WGS) entry which is preliminary data.</text>
</comment>
<keyword evidence="2" id="KW-1185">Reference proteome</keyword>
<organism evidence="1 2">
    <name type="scientific">Tateyamaria armeniaca</name>
    <dbReference type="NCBI Taxonomy" id="2518930"/>
    <lineage>
        <taxon>Bacteria</taxon>
        <taxon>Pseudomonadati</taxon>
        <taxon>Pseudomonadota</taxon>
        <taxon>Alphaproteobacteria</taxon>
        <taxon>Rhodobacterales</taxon>
        <taxon>Roseobacteraceae</taxon>
        <taxon>Tateyamaria</taxon>
    </lineage>
</organism>
<protein>
    <recommendedName>
        <fullName evidence="3">DUF922 domain-containing protein</fullName>
    </recommendedName>
</protein>
<dbReference type="Proteomes" id="UP001627408">
    <property type="component" value="Unassembled WGS sequence"/>
</dbReference>
<sequence length="196" mass="22265">MAGKTKISIDVSFNKSIQLKHVAGSALQKEKDGQKTKRTLGVTKPKVEFSQPVLHWDEVSDPINKTITLAIKEVTARVTFSARIWIDKRIDKKCECYAHVFDHEKRHAKIWQAGVKKYSSAIQKAVEDATLPKMDAPEEMKESKAKAFRTDAFKRIDIAFNEAVIKYGKKISAESKKIHTSSELKKTNNLCEEYLL</sequence>
<accession>A0ABW8V051</accession>
<name>A0ABW8V051_9RHOB</name>
<evidence type="ECO:0000313" key="2">
    <source>
        <dbReference type="Proteomes" id="UP001627408"/>
    </source>
</evidence>
<evidence type="ECO:0000313" key="1">
    <source>
        <dbReference type="EMBL" id="MFL4471327.1"/>
    </source>
</evidence>